<reference evidence="2 3" key="1">
    <citation type="journal article" date="2017" name="Genome Announc.">
        <title>Draft Genome Sequence of Romboutsia weinsteinii sp. nov. Strain CCRI-19649(T) Isolated from Surface Water.</title>
        <authorList>
            <person name="Maheux A.F."/>
            <person name="Boudreau D.K."/>
            <person name="Berube E."/>
            <person name="Boissinot M."/>
            <person name="Cantin P."/>
            <person name="Raymond F."/>
            <person name="Corbeil J."/>
            <person name="Omar R.F."/>
            <person name="Bergeron M.G."/>
        </authorList>
    </citation>
    <scope>NUCLEOTIDE SEQUENCE [LARGE SCALE GENOMIC DNA]</scope>
    <source>
        <strain evidence="2 3">CCRI-19649</strain>
    </source>
</reference>
<gene>
    <name evidence="2" type="ORF">CHL78_011950</name>
</gene>
<dbReference type="EMBL" id="NOJY02000020">
    <property type="protein sequence ID" value="RDY26777.1"/>
    <property type="molecule type" value="Genomic_DNA"/>
</dbReference>
<keyword evidence="3" id="KW-1185">Reference proteome</keyword>
<protein>
    <submittedName>
        <fullName evidence="2">Uncharacterized protein</fullName>
    </submittedName>
</protein>
<feature type="signal peptide" evidence="1">
    <location>
        <begin position="1"/>
        <end position="23"/>
    </location>
</feature>
<dbReference type="RefSeq" id="WP_094369397.1">
    <property type="nucleotide sequence ID" value="NZ_NOJY02000020.1"/>
</dbReference>
<feature type="chain" id="PRO_5016629500" evidence="1">
    <location>
        <begin position="24"/>
        <end position="133"/>
    </location>
</feature>
<comment type="caution">
    <text evidence="2">The sequence shown here is derived from an EMBL/GenBank/DDBJ whole genome shotgun (WGS) entry which is preliminary data.</text>
</comment>
<proteinExistence type="predicted"/>
<dbReference type="OrthoDB" id="510867at2"/>
<evidence type="ECO:0000313" key="3">
    <source>
        <dbReference type="Proteomes" id="UP000215694"/>
    </source>
</evidence>
<organism evidence="2 3">
    <name type="scientific">Romboutsia weinsteinii</name>
    <dbReference type="NCBI Taxonomy" id="2020949"/>
    <lineage>
        <taxon>Bacteria</taxon>
        <taxon>Bacillati</taxon>
        <taxon>Bacillota</taxon>
        <taxon>Clostridia</taxon>
        <taxon>Peptostreptococcales</taxon>
        <taxon>Peptostreptococcaceae</taxon>
        <taxon>Romboutsia</taxon>
    </lineage>
</organism>
<dbReference type="Proteomes" id="UP000215694">
    <property type="component" value="Unassembled WGS sequence"/>
</dbReference>
<keyword evidence="1" id="KW-0732">Signal</keyword>
<sequence>MKKFNLAFLTLLIVLSFSVISNAYSSTISAENDIEATNEKHYPVALITNNRNVDITVEWGAYGDEFQGNILVPANTTVSLELPQLSFLGNNHETTTIWLTWNEENVLKPRGVDLITIPFNAPENNDSSVEELG</sequence>
<evidence type="ECO:0000313" key="2">
    <source>
        <dbReference type="EMBL" id="RDY26777.1"/>
    </source>
</evidence>
<accession>A0A371J282</accession>
<name>A0A371J282_9FIRM</name>
<dbReference type="AlphaFoldDB" id="A0A371J282"/>
<evidence type="ECO:0000256" key="1">
    <source>
        <dbReference type="SAM" id="SignalP"/>
    </source>
</evidence>